<evidence type="ECO:0000256" key="1">
    <source>
        <dbReference type="HAMAP-Rule" id="MF_01845"/>
    </source>
</evidence>
<protein>
    <recommendedName>
        <fullName evidence="1">UPF0597 protein LJD61_05195</fullName>
    </recommendedName>
</protein>
<feature type="domain" description="Serine dehydratase-like alpha subunit" evidence="2">
    <location>
        <begin position="190"/>
        <end position="422"/>
    </location>
</feature>
<dbReference type="Pfam" id="PF03313">
    <property type="entry name" value="SDH_alpha"/>
    <property type="match status" value="1"/>
</dbReference>
<sequence length="429" mass="45239">MSREDILNILKQQVKPARGCTEPVAVALAVSTAYKEIKGNIEAINVKLSPNIYKNGMRVGIPGTKEKGIVFAVALSVICADPKLGLELFKNVNDCCIDEARSLVSKNKIGLEVADNQGNFFIEAKIKTDKGEACCIVKDGHTNIVYLEANGKIIYNAEDKKCSFNEGFSGNKASLISVSIREIMDFVENSSFEDIKFLLEGVELNINMANKGLEGKIGLGAGMSQLLQKGILRDDIVNQVRILTSAACDARMAGINLPVMSSAGSGNHGITAIIPPTVVCRYLGYDDEKLARALALSHLVTAYIKEYTGKLSPVCGCSVAAGIGASASIAWLLGGGYDQVVGAINNMVGAISGMVCDGAKGGCAYKLSTAASEAVIQAYLAVNGVVISKLDGIVGDDVEDTIKNLGVLSSEGMKDMDGAILKIMTNKVV</sequence>
<organism evidence="3 4">
    <name type="scientific">Lutispora saccharofermentans</name>
    <dbReference type="NCBI Taxonomy" id="3024236"/>
    <lineage>
        <taxon>Bacteria</taxon>
        <taxon>Bacillati</taxon>
        <taxon>Bacillota</taxon>
        <taxon>Clostridia</taxon>
        <taxon>Lutisporales</taxon>
        <taxon>Lutisporaceae</taxon>
        <taxon>Lutispora</taxon>
    </lineage>
</organism>
<evidence type="ECO:0000313" key="4">
    <source>
        <dbReference type="Proteomes" id="UP001651880"/>
    </source>
</evidence>
<reference evidence="3 4" key="1">
    <citation type="submission" date="2021-10" db="EMBL/GenBank/DDBJ databases">
        <title>Lutispora strain m25 sp. nov., a thermophilic, non-spore-forming bacterium isolated from a lab-scale methanogenic bioreactor digesting anaerobic sludge.</title>
        <authorList>
            <person name="El Houari A."/>
            <person name="Mcdonald J."/>
        </authorList>
    </citation>
    <scope>NUCLEOTIDE SEQUENCE [LARGE SCALE GENOMIC DNA]</scope>
    <source>
        <strain evidence="4">m25</strain>
    </source>
</reference>
<dbReference type="PANTHER" id="PTHR30501">
    <property type="entry name" value="UPF0597 PROTEIN YHAM"/>
    <property type="match status" value="1"/>
</dbReference>
<evidence type="ECO:0000259" key="2">
    <source>
        <dbReference type="Pfam" id="PF03313"/>
    </source>
</evidence>
<accession>A0ABT1NCF9</accession>
<dbReference type="PIRSF" id="PIRSF006054">
    <property type="entry name" value="UCP006054"/>
    <property type="match status" value="1"/>
</dbReference>
<name>A0ABT1NCF9_9FIRM</name>
<dbReference type="HAMAP" id="MF_01845">
    <property type="entry name" value="UPF0597"/>
    <property type="match status" value="1"/>
</dbReference>
<dbReference type="InterPro" id="IPR005130">
    <property type="entry name" value="Ser_deHydtase-like_asu"/>
</dbReference>
<dbReference type="Proteomes" id="UP001651880">
    <property type="component" value="Unassembled WGS sequence"/>
</dbReference>
<gene>
    <name evidence="3" type="ORF">LJD61_05195</name>
</gene>
<keyword evidence="3" id="KW-0456">Lyase</keyword>
<dbReference type="InterPro" id="IPR021144">
    <property type="entry name" value="UPF0597"/>
</dbReference>
<keyword evidence="4" id="KW-1185">Reference proteome</keyword>
<dbReference type="RefSeq" id="WP_255226465.1">
    <property type="nucleotide sequence ID" value="NZ_JAJEKE010000003.1"/>
</dbReference>
<dbReference type="EMBL" id="JAJEKE010000003">
    <property type="protein sequence ID" value="MCQ1528942.1"/>
    <property type="molecule type" value="Genomic_DNA"/>
</dbReference>
<dbReference type="PANTHER" id="PTHR30501:SF2">
    <property type="entry name" value="UPF0597 PROTEIN YHAM"/>
    <property type="match status" value="1"/>
</dbReference>
<proteinExistence type="inferred from homology"/>
<comment type="similarity">
    <text evidence="1">Belongs to the UPF0597 family.</text>
</comment>
<comment type="caution">
    <text evidence="3">The sequence shown here is derived from an EMBL/GenBank/DDBJ whole genome shotgun (WGS) entry which is preliminary data.</text>
</comment>
<evidence type="ECO:0000313" key="3">
    <source>
        <dbReference type="EMBL" id="MCQ1528942.1"/>
    </source>
</evidence>
<dbReference type="GO" id="GO:0003941">
    <property type="term" value="F:L-serine ammonia-lyase activity"/>
    <property type="evidence" value="ECO:0007669"/>
    <property type="project" value="UniProtKB-EC"/>
</dbReference>